<evidence type="ECO:0000313" key="2">
    <source>
        <dbReference type="Proteomes" id="UP000092993"/>
    </source>
</evidence>
<evidence type="ECO:0000313" key="1">
    <source>
        <dbReference type="EMBL" id="OBZ79684.1"/>
    </source>
</evidence>
<organism evidence="1 2">
    <name type="scientific">Grifola frondosa</name>
    <name type="common">Maitake</name>
    <name type="synonym">Polyporus frondosus</name>
    <dbReference type="NCBI Taxonomy" id="5627"/>
    <lineage>
        <taxon>Eukaryota</taxon>
        <taxon>Fungi</taxon>
        <taxon>Dikarya</taxon>
        <taxon>Basidiomycota</taxon>
        <taxon>Agaricomycotina</taxon>
        <taxon>Agaricomycetes</taxon>
        <taxon>Polyporales</taxon>
        <taxon>Grifolaceae</taxon>
        <taxon>Grifola</taxon>
    </lineage>
</organism>
<sequence length="572" mass="62787">MPPYGYSLLHPVLNIPSGFFSNIFKRVFERNLHATSSWCSRCSSSRHSRRPGASSALSSNYDRPWIFRRQLINHAVVIDQIIGTSLAMEVVSTQHDYFINLITHRSDSQEEDGPIALDEDFESSKECLSSQRFSCFSSELSYGDDSYTKSVTTVNEHESNYIEWKPHSSGNLRSYRDMKDEDRSDNTSINLNHCSQPNTSAVQFVVEDLGDICTGGPGGLLSVTKESDGNLSTYFTVPSHLTGISQDQEIVPQMIDLDSGVIFDNICEGTGNNVATEILRKQQGNLICPITAGSNVAELGWLGTLGAPIPSLILTLATPEVPKSPIFLPQSPITLPKFVSAASSSVDHALPMTTRLSPVPSLPICRRCSLEHLETEAQCRACEKQWLTCKIWYQANDGGNKRWLTAPYIKPAESNSSNRAVMDRLGVPIGPLGLGLGIQLPKKRTYRTLVSRVTAHVGKVWPSAARDGHGEFTATTKAGAGLTALIGDSRRVQKPNTGSLSRLRALWMLGTLLRIRGDPVDHVRTTAGSPDFSSAQNSTPEVKLRSPFCDIGPPLQRVTIKSGSRFIEHLEF</sequence>
<dbReference type="Proteomes" id="UP000092993">
    <property type="component" value="Unassembled WGS sequence"/>
</dbReference>
<proteinExistence type="predicted"/>
<name>A0A1C7MX61_GRIFR</name>
<gene>
    <name evidence="1" type="ORF">A0H81_01343</name>
</gene>
<dbReference type="EMBL" id="LUGG01000001">
    <property type="protein sequence ID" value="OBZ79684.1"/>
    <property type="molecule type" value="Genomic_DNA"/>
</dbReference>
<keyword evidence="2" id="KW-1185">Reference proteome</keyword>
<accession>A0A1C7MX61</accession>
<reference evidence="1 2" key="1">
    <citation type="submission" date="2016-03" db="EMBL/GenBank/DDBJ databases">
        <title>Whole genome sequencing of Grifola frondosa 9006-11.</title>
        <authorList>
            <person name="Min B."/>
            <person name="Park H."/>
            <person name="Kim J.-G."/>
            <person name="Cho H."/>
            <person name="Oh Y.-L."/>
            <person name="Kong W.-S."/>
            <person name="Choi I.-G."/>
        </authorList>
    </citation>
    <scope>NUCLEOTIDE SEQUENCE [LARGE SCALE GENOMIC DNA]</scope>
    <source>
        <strain evidence="1 2">9006-11</strain>
    </source>
</reference>
<dbReference type="OrthoDB" id="2954746at2759"/>
<protein>
    <submittedName>
        <fullName evidence="1">Uncharacterized protein</fullName>
    </submittedName>
</protein>
<comment type="caution">
    <text evidence="1">The sequence shown here is derived from an EMBL/GenBank/DDBJ whole genome shotgun (WGS) entry which is preliminary data.</text>
</comment>
<dbReference type="AlphaFoldDB" id="A0A1C7MX61"/>